<gene>
    <name evidence="1" type="ORF">TPL01_28310</name>
</gene>
<dbReference type="AlphaFoldDB" id="A0A512LB32"/>
<proteinExistence type="predicted"/>
<keyword evidence="2" id="KW-1185">Reference proteome</keyword>
<evidence type="ECO:0000313" key="2">
    <source>
        <dbReference type="Proteomes" id="UP000321337"/>
    </source>
</evidence>
<name>A0A512LB32_9PROT</name>
<evidence type="ECO:0000313" key="1">
    <source>
        <dbReference type="EMBL" id="GEP31693.1"/>
    </source>
</evidence>
<reference evidence="1 2" key="1">
    <citation type="submission" date="2019-07" db="EMBL/GenBank/DDBJ databases">
        <title>Whole genome shotgun sequence of Thiobacillus plumbophilus NBRC 107929.</title>
        <authorList>
            <person name="Hosoyama A."/>
            <person name="Uohara A."/>
            <person name="Ohji S."/>
            <person name="Ichikawa N."/>
        </authorList>
    </citation>
    <scope>NUCLEOTIDE SEQUENCE [LARGE SCALE GENOMIC DNA]</scope>
    <source>
        <strain evidence="1 2">NBRC 107929</strain>
    </source>
</reference>
<accession>A0A512LB32</accession>
<dbReference type="Proteomes" id="UP000321337">
    <property type="component" value="Unassembled WGS sequence"/>
</dbReference>
<organism evidence="1 2">
    <name type="scientific">Sulfuriferula plumbiphila</name>
    <dbReference type="NCBI Taxonomy" id="171865"/>
    <lineage>
        <taxon>Bacteria</taxon>
        <taxon>Pseudomonadati</taxon>
        <taxon>Pseudomonadota</taxon>
        <taxon>Betaproteobacteria</taxon>
        <taxon>Nitrosomonadales</taxon>
        <taxon>Sulfuricellaceae</taxon>
        <taxon>Sulfuriferula</taxon>
    </lineage>
</organism>
<dbReference type="EMBL" id="BKAD01000035">
    <property type="protein sequence ID" value="GEP31693.1"/>
    <property type="molecule type" value="Genomic_DNA"/>
</dbReference>
<sequence>MKYRQIIAKYALSHYPDTSLSMPIPAEIRTSFAEANHLVQQSFAESGIQAGSQVTPDQLGEAIEQFLYVFDKLDNEYGETGPLPYDDVSQLGDHAIGFLMDLAYWAERLRLPKSKMDLEKTALAVAHWVIRHDGELRTLEPLVNSLAASANLTQDVPTLKAMCQVIGDVIEHAAPGIKSDLEKHDATRPWRILNLNHAIVATRTQDRALMEKAFDTLGRNLPEDCPAFFEQGLQQAQKEVYGTEVRELMQDYFKRWATRH</sequence>
<protein>
    <submittedName>
        <fullName evidence="1">Uncharacterized protein</fullName>
    </submittedName>
</protein>
<comment type="caution">
    <text evidence="1">The sequence shown here is derived from an EMBL/GenBank/DDBJ whole genome shotgun (WGS) entry which is preliminary data.</text>
</comment>